<keyword evidence="7" id="KW-1185">Reference proteome</keyword>
<dbReference type="Pfam" id="PF02630">
    <property type="entry name" value="SCO1-SenC"/>
    <property type="match status" value="1"/>
</dbReference>
<comment type="similarity">
    <text evidence="1">Belongs to the SCO1/2 family.</text>
</comment>
<feature type="binding site" evidence="3">
    <location>
        <position position="91"/>
    </location>
    <ligand>
        <name>Cu cation</name>
        <dbReference type="ChEBI" id="CHEBI:23378"/>
    </ligand>
</feature>
<feature type="disulfide bond" description="Redox-active" evidence="4">
    <location>
        <begin position="91"/>
        <end position="95"/>
    </location>
</feature>
<dbReference type="SUPFAM" id="SSF52833">
    <property type="entry name" value="Thioredoxin-like"/>
    <property type="match status" value="1"/>
</dbReference>
<name>A0A4R9M019_9LEPT</name>
<dbReference type="PROSITE" id="PS51257">
    <property type="entry name" value="PROKAR_LIPOPROTEIN"/>
    <property type="match status" value="1"/>
</dbReference>
<dbReference type="GO" id="GO:0046872">
    <property type="term" value="F:metal ion binding"/>
    <property type="evidence" value="ECO:0007669"/>
    <property type="project" value="UniProtKB-KW"/>
</dbReference>
<dbReference type="PANTHER" id="PTHR12151">
    <property type="entry name" value="ELECTRON TRANSPORT PROTIN SCO1/SENC FAMILY MEMBER"/>
    <property type="match status" value="1"/>
</dbReference>
<organism evidence="6 7">
    <name type="scientific">Leptospira idonii</name>
    <dbReference type="NCBI Taxonomy" id="1193500"/>
    <lineage>
        <taxon>Bacteria</taxon>
        <taxon>Pseudomonadati</taxon>
        <taxon>Spirochaetota</taxon>
        <taxon>Spirochaetia</taxon>
        <taxon>Leptospirales</taxon>
        <taxon>Leptospiraceae</taxon>
        <taxon>Leptospira</taxon>
    </lineage>
</organism>
<comment type="caution">
    <text evidence="6">The sequence shown here is derived from an EMBL/GenBank/DDBJ whole genome shotgun (WGS) entry which is preliminary data.</text>
</comment>
<protein>
    <submittedName>
        <fullName evidence="6">SCO family protein</fullName>
    </submittedName>
</protein>
<gene>
    <name evidence="6" type="ORF">EHS15_06340</name>
</gene>
<evidence type="ECO:0000313" key="6">
    <source>
        <dbReference type="EMBL" id="TGN19990.1"/>
    </source>
</evidence>
<feature type="binding site" evidence="3">
    <location>
        <position position="186"/>
    </location>
    <ligand>
        <name>Cu cation</name>
        <dbReference type="ChEBI" id="CHEBI:23378"/>
    </ligand>
</feature>
<keyword evidence="2 3" id="KW-0186">Copper</keyword>
<dbReference type="EMBL" id="RQHW01000018">
    <property type="protein sequence ID" value="TGN19990.1"/>
    <property type="molecule type" value="Genomic_DNA"/>
</dbReference>
<dbReference type="Proteomes" id="UP000298058">
    <property type="component" value="Unassembled WGS sequence"/>
</dbReference>
<dbReference type="AlphaFoldDB" id="A0A4R9M019"/>
<dbReference type="PANTHER" id="PTHR12151:SF25">
    <property type="entry name" value="LINALOOL DEHYDRATASE_ISOMERASE DOMAIN-CONTAINING PROTEIN"/>
    <property type="match status" value="1"/>
</dbReference>
<evidence type="ECO:0000313" key="7">
    <source>
        <dbReference type="Proteomes" id="UP000298058"/>
    </source>
</evidence>
<dbReference type="RefSeq" id="WP_135759708.1">
    <property type="nucleotide sequence ID" value="NZ_RQHW01000018.1"/>
</dbReference>
<evidence type="ECO:0000256" key="3">
    <source>
        <dbReference type="PIRSR" id="PIRSR603782-1"/>
    </source>
</evidence>
<feature type="binding site" evidence="3">
    <location>
        <position position="95"/>
    </location>
    <ligand>
        <name>Cu cation</name>
        <dbReference type="ChEBI" id="CHEBI:23378"/>
    </ligand>
</feature>
<feature type="domain" description="Thioredoxin" evidence="5">
    <location>
        <begin position="53"/>
        <end position="223"/>
    </location>
</feature>
<dbReference type="CDD" id="cd02968">
    <property type="entry name" value="SCO"/>
    <property type="match status" value="1"/>
</dbReference>
<proteinExistence type="inferred from homology"/>
<evidence type="ECO:0000256" key="2">
    <source>
        <dbReference type="ARBA" id="ARBA00023008"/>
    </source>
</evidence>
<dbReference type="PROSITE" id="PS51352">
    <property type="entry name" value="THIOREDOXIN_2"/>
    <property type="match status" value="1"/>
</dbReference>
<dbReference type="OrthoDB" id="339426at2"/>
<dbReference type="InterPro" id="IPR036249">
    <property type="entry name" value="Thioredoxin-like_sf"/>
</dbReference>
<evidence type="ECO:0000256" key="4">
    <source>
        <dbReference type="PIRSR" id="PIRSR603782-2"/>
    </source>
</evidence>
<dbReference type="Gene3D" id="3.40.30.10">
    <property type="entry name" value="Glutaredoxin"/>
    <property type="match status" value="1"/>
</dbReference>
<dbReference type="InterPro" id="IPR003782">
    <property type="entry name" value="SCO1/SenC"/>
</dbReference>
<keyword evidence="3" id="KW-0479">Metal-binding</keyword>
<dbReference type="InterPro" id="IPR013766">
    <property type="entry name" value="Thioredoxin_domain"/>
</dbReference>
<reference evidence="6" key="1">
    <citation type="journal article" date="2019" name="PLoS Negl. Trop. Dis.">
        <title>Revisiting the worldwide diversity of Leptospira species in the environment.</title>
        <authorList>
            <person name="Vincent A.T."/>
            <person name="Schiettekatte O."/>
            <person name="Bourhy P."/>
            <person name="Veyrier F.J."/>
            <person name="Picardeau M."/>
        </authorList>
    </citation>
    <scope>NUCLEOTIDE SEQUENCE [LARGE SCALE GENOMIC DNA]</scope>
    <source>
        <strain evidence="6">201300427</strain>
    </source>
</reference>
<accession>A0A4R9M019</accession>
<keyword evidence="4" id="KW-1015">Disulfide bond</keyword>
<sequence>MIFRLLFSFLFLFSCADEFEAQKNKSLASFETPGEGLPFFRGKDMEVTWKKEAKDIRKVLPFTAVDQNKSTVTLDHLKGRLAVVSFFYTSCGGICPMITGNLSKIQSRFSKDKNLVLISFSVTPEFDSPEKLKEFALRKKIHSSSWHLLTGNKEEIYHLARTVFNADNFSVKENRIKEVTGDDFLHSENVYLVDQEQRIRGVYNGRMPSSIQELAKDIETLKKDEPTI</sequence>
<evidence type="ECO:0000259" key="5">
    <source>
        <dbReference type="PROSITE" id="PS51352"/>
    </source>
</evidence>
<evidence type="ECO:0000256" key="1">
    <source>
        <dbReference type="ARBA" id="ARBA00010996"/>
    </source>
</evidence>